<sequence length="178" mass="20949">MTLKPIVNEIRIQNQVTSLDPPIEYAHSTWIHQLHDWLGIVCRLQRIQSSRYEIGLQMQGATVVETLYISLLTHPRETDLEAEYVFDRLGKDLARWQQLLTEIKKVHFMFNTSKTQKLFGVGMIDVQHRTQRTETQAKGKGKQKLHSSRMTESWRKGTARLLKRRREHPSLLFCVREI</sequence>
<dbReference type="HOGENOM" id="CLU_1511160_0_0_1"/>
<reference evidence="3" key="2">
    <citation type="submission" date="2015-01" db="EMBL/GenBank/DDBJ databases">
        <title>Evolutionary Origins and Diversification of the Mycorrhizal Mutualists.</title>
        <authorList>
            <consortium name="DOE Joint Genome Institute"/>
            <consortium name="Mycorrhizal Genomics Consortium"/>
            <person name="Kohler A."/>
            <person name="Kuo A."/>
            <person name="Nagy L.G."/>
            <person name="Floudas D."/>
            <person name="Copeland A."/>
            <person name="Barry K.W."/>
            <person name="Cichocki N."/>
            <person name="Veneault-Fourrey C."/>
            <person name="LaButti K."/>
            <person name="Lindquist E.A."/>
            <person name="Lipzen A."/>
            <person name="Lundell T."/>
            <person name="Morin E."/>
            <person name="Murat C."/>
            <person name="Riley R."/>
            <person name="Ohm R."/>
            <person name="Sun H."/>
            <person name="Tunlid A."/>
            <person name="Henrissat B."/>
            <person name="Grigoriev I.V."/>
            <person name="Hibbett D.S."/>
            <person name="Martin F."/>
        </authorList>
    </citation>
    <scope>NUCLEOTIDE SEQUENCE [LARGE SCALE GENOMIC DNA]</scope>
    <source>
        <strain evidence="3">F 1598</strain>
    </source>
</reference>
<gene>
    <name evidence="2" type="ORF">PILCRDRAFT_10293</name>
</gene>
<dbReference type="Proteomes" id="UP000054166">
    <property type="component" value="Unassembled WGS sequence"/>
</dbReference>
<dbReference type="OrthoDB" id="447173at2759"/>
<evidence type="ECO:0000313" key="2">
    <source>
        <dbReference type="EMBL" id="KIM79458.1"/>
    </source>
</evidence>
<name>A0A0C3AZN4_PILCF</name>
<dbReference type="STRING" id="765440.A0A0C3AZN4"/>
<proteinExistence type="predicted"/>
<dbReference type="EMBL" id="KN833009">
    <property type="protein sequence ID" value="KIM79458.1"/>
    <property type="molecule type" value="Genomic_DNA"/>
</dbReference>
<evidence type="ECO:0000256" key="1">
    <source>
        <dbReference type="SAM" id="MobiDB-lite"/>
    </source>
</evidence>
<evidence type="ECO:0000313" key="3">
    <source>
        <dbReference type="Proteomes" id="UP000054166"/>
    </source>
</evidence>
<keyword evidence="3" id="KW-1185">Reference proteome</keyword>
<protein>
    <submittedName>
        <fullName evidence="2">Uncharacterized protein</fullName>
    </submittedName>
</protein>
<reference evidence="2 3" key="1">
    <citation type="submission" date="2014-04" db="EMBL/GenBank/DDBJ databases">
        <authorList>
            <consortium name="DOE Joint Genome Institute"/>
            <person name="Kuo A."/>
            <person name="Tarkka M."/>
            <person name="Buscot F."/>
            <person name="Kohler A."/>
            <person name="Nagy L.G."/>
            <person name="Floudas D."/>
            <person name="Copeland A."/>
            <person name="Barry K.W."/>
            <person name="Cichocki N."/>
            <person name="Veneault-Fourrey C."/>
            <person name="LaButti K."/>
            <person name="Lindquist E.A."/>
            <person name="Lipzen A."/>
            <person name="Lundell T."/>
            <person name="Morin E."/>
            <person name="Murat C."/>
            <person name="Sun H."/>
            <person name="Tunlid A."/>
            <person name="Henrissat B."/>
            <person name="Grigoriev I.V."/>
            <person name="Hibbett D.S."/>
            <person name="Martin F."/>
            <person name="Nordberg H.P."/>
            <person name="Cantor M.N."/>
            <person name="Hua S.X."/>
        </authorList>
    </citation>
    <scope>NUCLEOTIDE SEQUENCE [LARGE SCALE GENOMIC DNA]</scope>
    <source>
        <strain evidence="2 3">F 1598</strain>
    </source>
</reference>
<accession>A0A0C3AZN4</accession>
<feature type="region of interest" description="Disordered" evidence="1">
    <location>
        <begin position="131"/>
        <end position="150"/>
    </location>
</feature>
<dbReference type="InParanoid" id="A0A0C3AZN4"/>
<organism evidence="2 3">
    <name type="scientific">Piloderma croceum (strain F 1598)</name>
    <dbReference type="NCBI Taxonomy" id="765440"/>
    <lineage>
        <taxon>Eukaryota</taxon>
        <taxon>Fungi</taxon>
        <taxon>Dikarya</taxon>
        <taxon>Basidiomycota</taxon>
        <taxon>Agaricomycotina</taxon>
        <taxon>Agaricomycetes</taxon>
        <taxon>Agaricomycetidae</taxon>
        <taxon>Atheliales</taxon>
        <taxon>Atheliaceae</taxon>
        <taxon>Piloderma</taxon>
    </lineage>
</organism>
<dbReference type="AlphaFoldDB" id="A0A0C3AZN4"/>